<organism evidence="2 3">
    <name type="scientific">Aquimarina brevivitae</name>
    <dbReference type="NCBI Taxonomy" id="323412"/>
    <lineage>
        <taxon>Bacteria</taxon>
        <taxon>Pseudomonadati</taxon>
        <taxon>Bacteroidota</taxon>
        <taxon>Flavobacteriia</taxon>
        <taxon>Flavobacteriales</taxon>
        <taxon>Flavobacteriaceae</taxon>
        <taxon>Aquimarina</taxon>
    </lineage>
</organism>
<proteinExistence type="predicted"/>
<gene>
    <name evidence="2" type="ORF">EV197_2901</name>
</gene>
<keyword evidence="3" id="KW-1185">Reference proteome</keyword>
<feature type="transmembrane region" description="Helical" evidence="1">
    <location>
        <begin position="176"/>
        <end position="199"/>
    </location>
</feature>
<feature type="transmembrane region" description="Helical" evidence="1">
    <location>
        <begin position="234"/>
        <end position="266"/>
    </location>
</feature>
<feature type="transmembrane region" description="Helical" evidence="1">
    <location>
        <begin position="91"/>
        <end position="109"/>
    </location>
</feature>
<keyword evidence="1" id="KW-0812">Transmembrane</keyword>
<reference evidence="2 3" key="1">
    <citation type="submission" date="2019-02" db="EMBL/GenBank/DDBJ databases">
        <title>Genomic Encyclopedia of Type Strains, Phase IV (KMG-IV): sequencing the most valuable type-strain genomes for metagenomic binning, comparative biology and taxonomic classification.</title>
        <authorList>
            <person name="Goeker M."/>
        </authorList>
    </citation>
    <scope>NUCLEOTIDE SEQUENCE [LARGE SCALE GENOMIC DNA]</scope>
    <source>
        <strain evidence="2 3">DSM 17196</strain>
    </source>
</reference>
<comment type="caution">
    <text evidence="2">The sequence shown here is derived from an EMBL/GenBank/DDBJ whole genome shotgun (WGS) entry which is preliminary data.</text>
</comment>
<accession>A0A4Q7NY77</accession>
<dbReference type="AlphaFoldDB" id="A0A4Q7NY77"/>
<evidence type="ECO:0000256" key="1">
    <source>
        <dbReference type="SAM" id="Phobius"/>
    </source>
</evidence>
<dbReference type="InterPro" id="IPR022134">
    <property type="entry name" value="DUF3667"/>
</dbReference>
<dbReference type="Proteomes" id="UP000292262">
    <property type="component" value="Unassembled WGS sequence"/>
</dbReference>
<name>A0A4Q7NY77_9FLAO</name>
<dbReference type="OrthoDB" id="1143019at2"/>
<feature type="transmembrane region" description="Helical" evidence="1">
    <location>
        <begin position="205"/>
        <end position="222"/>
    </location>
</feature>
<evidence type="ECO:0000313" key="3">
    <source>
        <dbReference type="Proteomes" id="UP000292262"/>
    </source>
</evidence>
<evidence type="ECO:0000313" key="2">
    <source>
        <dbReference type="EMBL" id="RZS92265.1"/>
    </source>
</evidence>
<dbReference type="Pfam" id="PF12412">
    <property type="entry name" value="DUF3667"/>
    <property type="match status" value="1"/>
</dbReference>
<dbReference type="EMBL" id="SGXE01000004">
    <property type="protein sequence ID" value="RZS92265.1"/>
    <property type="molecule type" value="Genomic_DNA"/>
</dbReference>
<dbReference type="RefSeq" id="WP_130287428.1">
    <property type="nucleotide sequence ID" value="NZ_SGXE01000004.1"/>
</dbReference>
<keyword evidence="1" id="KW-1133">Transmembrane helix</keyword>
<protein>
    <submittedName>
        <fullName evidence="2">Uncharacterized protein DUF3667</fullName>
    </submittedName>
</protein>
<feature type="transmembrane region" description="Helical" evidence="1">
    <location>
        <begin position="144"/>
        <end position="164"/>
    </location>
</feature>
<keyword evidence="1" id="KW-0472">Membrane</keyword>
<sequence>MNKITSGDVLELYTCKSCEVQITGQFCSHCGQKKIEGRWNFNKLLRSLTNAVFNLEKGFFYTFKSLFAQPGVVIKNYLHGATVKFTNPFKYAIIGFTFYSSVLFILGYWDIFEIEYAKSSVNNPDNSTWIEKTIIEHINYIKSVFHLLPFLVLPFLSIGSRVAFATKKLNFIEFLIIHSFAIAQSSMYYALLMLLFYIAKINVSLELLLSFLLLLLMYAQIYKRKLGMAHWKGFFYAILSIALTLILVLVIVFVAALIAGIIIGIIKGHQEAEMALILY</sequence>